<evidence type="ECO:0000259" key="1">
    <source>
        <dbReference type="PROSITE" id="PS51186"/>
    </source>
</evidence>
<protein>
    <submittedName>
        <fullName evidence="2">GNAT family N-acetyltransferase</fullName>
    </submittedName>
</protein>
<dbReference type="GO" id="GO:0005737">
    <property type="term" value="C:cytoplasm"/>
    <property type="evidence" value="ECO:0007669"/>
    <property type="project" value="TreeGrafter"/>
</dbReference>
<reference evidence="3" key="1">
    <citation type="submission" date="2018-05" db="EMBL/GenBank/DDBJ databases">
        <authorList>
            <person name="Nie L."/>
        </authorList>
    </citation>
    <scope>NUCLEOTIDE SEQUENCE [LARGE SCALE GENOMIC DNA]</scope>
    <source>
        <strain evidence="3">NL</strain>
    </source>
</reference>
<organism evidence="2 3">
    <name type="scientific">Hymenobacter edaphi</name>
    <dbReference type="NCBI Taxonomy" id="2211146"/>
    <lineage>
        <taxon>Bacteria</taxon>
        <taxon>Pseudomonadati</taxon>
        <taxon>Bacteroidota</taxon>
        <taxon>Cytophagia</taxon>
        <taxon>Cytophagales</taxon>
        <taxon>Hymenobacteraceae</taxon>
        <taxon>Hymenobacter</taxon>
    </lineage>
</organism>
<dbReference type="InterPro" id="IPR000182">
    <property type="entry name" value="GNAT_dom"/>
</dbReference>
<comment type="caution">
    <text evidence="2">The sequence shown here is derived from an EMBL/GenBank/DDBJ whole genome shotgun (WGS) entry which is preliminary data.</text>
</comment>
<proteinExistence type="predicted"/>
<keyword evidence="2" id="KW-0808">Transferase</keyword>
<dbReference type="GO" id="GO:0008999">
    <property type="term" value="F:protein-N-terminal-alanine acetyltransferase activity"/>
    <property type="evidence" value="ECO:0007669"/>
    <property type="project" value="TreeGrafter"/>
</dbReference>
<dbReference type="GO" id="GO:1990189">
    <property type="term" value="F:protein N-terminal-serine acetyltransferase activity"/>
    <property type="evidence" value="ECO:0007669"/>
    <property type="project" value="TreeGrafter"/>
</dbReference>
<dbReference type="InterPro" id="IPR051908">
    <property type="entry name" value="Ribosomal_N-acetyltransferase"/>
</dbReference>
<gene>
    <name evidence="2" type="ORF">DLM85_12070</name>
</gene>
<sequence>MRPRPLPPAPTLRTARLLLRPWQPGDAAALFRLLDADRARLTRDFPKTTQAVQDEADARVFIEIREADWQIGKGIQFGIFRPGEAAPLGLVSLRNIEWEVPKAELSYLLGRAAEGQGLMHEAAGAVIDWAFRALGLERVYCCAALDNARSAALAERCGLRREGLLRHNFRGGDGLLHDSYCFGLTRDEWRAGSTESA</sequence>
<dbReference type="Proteomes" id="UP000248553">
    <property type="component" value="Unassembled WGS sequence"/>
</dbReference>
<evidence type="ECO:0000313" key="2">
    <source>
        <dbReference type="EMBL" id="RAK66935.1"/>
    </source>
</evidence>
<feature type="domain" description="N-acetyltransferase" evidence="1">
    <location>
        <begin position="17"/>
        <end position="187"/>
    </location>
</feature>
<dbReference type="PROSITE" id="PS51186">
    <property type="entry name" value="GNAT"/>
    <property type="match status" value="1"/>
</dbReference>
<accession>A0A328BJU6</accession>
<dbReference type="RefSeq" id="WP_111478356.1">
    <property type="nucleotide sequence ID" value="NZ_QHKM01000003.1"/>
</dbReference>
<dbReference type="AlphaFoldDB" id="A0A328BJU6"/>
<name>A0A328BJU6_9BACT</name>
<dbReference type="EMBL" id="QHKM01000003">
    <property type="protein sequence ID" value="RAK66935.1"/>
    <property type="molecule type" value="Genomic_DNA"/>
</dbReference>
<dbReference type="PANTHER" id="PTHR43441:SF11">
    <property type="entry name" value="RIBOSOMAL-PROTEIN-SERINE ACETYLTRANSFERASE"/>
    <property type="match status" value="1"/>
</dbReference>
<dbReference type="OrthoDB" id="883856at2"/>
<dbReference type="InterPro" id="IPR016181">
    <property type="entry name" value="Acyl_CoA_acyltransferase"/>
</dbReference>
<keyword evidence="3" id="KW-1185">Reference proteome</keyword>
<dbReference type="SUPFAM" id="SSF55729">
    <property type="entry name" value="Acyl-CoA N-acyltransferases (Nat)"/>
    <property type="match status" value="1"/>
</dbReference>
<dbReference type="Gene3D" id="3.40.630.30">
    <property type="match status" value="1"/>
</dbReference>
<dbReference type="PANTHER" id="PTHR43441">
    <property type="entry name" value="RIBOSOMAL-PROTEIN-SERINE ACETYLTRANSFERASE"/>
    <property type="match status" value="1"/>
</dbReference>
<evidence type="ECO:0000313" key="3">
    <source>
        <dbReference type="Proteomes" id="UP000248553"/>
    </source>
</evidence>
<dbReference type="Pfam" id="PF13302">
    <property type="entry name" value="Acetyltransf_3"/>
    <property type="match status" value="1"/>
</dbReference>